<dbReference type="EMBL" id="RZGK01000007">
    <property type="protein sequence ID" value="KAF9697940.1"/>
    <property type="molecule type" value="Genomic_DNA"/>
</dbReference>
<dbReference type="AlphaFoldDB" id="A0A8H7J7E9"/>
<keyword evidence="2" id="KW-1185">Reference proteome</keyword>
<gene>
    <name evidence="1" type="ORF">EKO04_004126</name>
</gene>
<dbReference type="OrthoDB" id="5006988at2759"/>
<protein>
    <submittedName>
        <fullName evidence="1">Uncharacterized protein</fullName>
    </submittedName>
</protein>
<comment type="caution">
    <text evidence="1">The sequence shown here is derived from an EMBL/GenBank/DDBJ whole genome shotgun (WGS) entry which is preliminary data.</text>
</comment>
<dbReference type="Proteomes" id="UP000651452">
    <property type="component" value="Unassembled WGS sequence"/>
</dbReference>
<evidence type="ECO:0000313" key="1">
    <source>
        <dbReference type="EMBL" id="KAF9697940.1"/>
    </source>
</evidence>
<reference evidence="1" key="1">
    <citation type="submission" date="2018-12" db="EMBL/GenBank/DDBJ databases">
        <authorList>
            <person name="Syme R.A."/>
            <person name="Farfan-Caceres L."/>
            <person name="Lichtenzveig J."/>
        </authorList>
    </citation>
    <scope>NUCLEOTIDE SEQUENCE</scope>
    <source>
        <strain evidence="1">Al4</strain>
    </source>
</reference>
<reference evidence="1" key="2">
    <citation type="submission" date="2020-09" db="EMBL/GenBank/DDBJ databases">
        <title>Reference genome assembly for Australian Ascochyta lentis isolate Al4.</title>
        <authorList>
            <person name="Lee R.C."/>
            <person name="Farfan-Caceres L.M."/>
            <person name="Debler J.W."/>
            <person name="Williams A.H."/>
            <person name="Henares B.M."/>
        </authorList>
    </citation>
    <scope>NUCLEOTIDE SEQUENCE</scope>
    <source>
        <strain evidence="1">Al4</strain>
    </source>
</reference>
<accession>A0A8H7J7E9</accession>
<evidence type="ECO:0000313" key="2">
    <source>
        <dbReference type="Proteomes" id="UP000651452"/>
    </source>
</evidence>
<proteinExistence type="predicted"/>
<sequence>MAALAALVSALEISQGTEDGVYKVETLEDGSTVDTKITGAANIDHSQPEVSGVSLVAEDGSSLEKRGANQVWCGCRYNWFLATAMLQ</sequence>
<organism evidence="1 2">
    <name type="scientific">Ascochyta lentis</name>
    <dbReference type="NCBI Taxonomy" id="205686"/>
    <lineage>
        <taxon>Eukaryota</taxon>
        <taxon>Fungi</taxon>
        <taxon>Dikarya</taxon>
        <taxon>Ascomycota</taxon>
        <taxon>Pezizomycotina</taxon>
        <taxon>Dothideomycetes</taxon>
        <taxon>Pleosporomycetidae</taxon>
        <taxon>Pleosporales</taxon>
        <taxon>Pleosporineae</taxon>
        <taxon>Didymellaceae</taxon>
        <taxon>Ascochyta</taxon>
    </lineage>
</organism>
<name>A0A8H7J7E9_9PLEO</name>